<organism evidence="13 14">
    <name type="scientific">Stieleria varia</name>
    <dbReference type="NCBI Taxonomy" id="2528005"/>
    <lineage>
        <taxon>Bacteria</taxon>
        <taxon>Pseudomonadati</taxon>
        <taxon>Planctomycetota</taxon>
        <taxon>Planctomycetia</taxon>
        <taxon>Pirellulales</taxon>
        <taxon>Pirellulaceae</taxon>
        <taxon>Stieleria</taxon>
    </lineage>
</organism>
<dbReference type="EMBL" id="SJPN01000004">
    <property type="protein sequence ID" value="TWU02341.1"/>
    <property type="molecule type" value="Genomic_DNA"/>
</dbReference>
<keyword evidence="2 10" id="KW-0378">Hydrolase</keyword>
<evidence type="ECO:0000256" key="3">
    <source>
        <dbReference type="ARBA" id="ARBA00022806"/>
    </source>
</evidence>
<accession>A0A5C6AS65</accession>
<name>A0A5C6AS65_9BACT</name>
<evidence type="ECO:0000256" key="7">
    <source>
        <dbReference type="ARBA" id="ARBA00034808"/>
    </source>
</evidence>
<dbReference type="PROSITE" id="PS51198">
    <property type="entry name" value="UVRD_HELICASE_ATP_BIND"/>
    <property type="match status" value="1"/>
</dbReference>
<dbReference type="SUPFAM" id="SSF52540">
    <property type="entry name" value="P-loop containing nucleoside triphosphate hydrolases"/>
    <property type="match status" value="1"/>
</dbReference>
<proteinExistence type="predicted"/>
<dbReference type="PANTHER" id="PTHR11070">
    <property type="entry name" value="UVRD / RECB / PCRA DNA HELICASE FAMILY MEMBER"/>
    <property type="match status" value="1"/>
</dbReference>
<evidence type="ECO:0000256" key="10">
    <source>
        <dbReference type="PROSITE-ProRule" id="PRU00560"/>
    </source>
</evidence>
<sequence length="857" mass="94671">MNASAVTSTKTNRPRIGASDECDMKSDTGELFRDGTLPPILVRASAGTGKTYRLTARLLQILIQGGAPETILATTFTRKAAGEILDRVLVTLAKASTDAGELAKLRQQVGIETLPHSICLQLLHRLVANIHRLRICTLDSLFTQLARSFPFELALPPAWRLTDEIEEEWLKERAVDAVIAHLDPGELTTVLSMLGKGDIKRSIARELLNVVGNAYTVQRQCKPDVWSKLVAPKLPEQAALTQAAGMLRTAQAKGKQIPQKLESVAGIIERGEFDLLSDDTLIHNIAKARRTKQVVKFGQAKMPEGVDPYLDVLYDAVRSVTLAKLASQNVATSDILSAYDYQISQLKESLRVLSFDDVAIRLASTFSSLDRSTLSRRMDGAIDHVLLDEFQDTSPAQWQVLRPLALRVTETDESTESDASVSEDEPVAKSFFCVGDTKQAIYGWRGGVAEIFEAVADEIPNVRQSEQNASFRSSQVVLNTVNDVFQNLHRHSLTDDAGLSDPAEKSMHEAKAIVRFSKSFPSHVSMRPDLSGYVRFETSPKVEGDKQERSRACFQLAAQRIAELNQRMPHAKIAVLTRVNATVGRMIFELEQLGVDVSQEGGNPLTDSPAVELVLSALMLAEHPGDRRWWFHLHQSPLGQIDGMSPTWVREYIQESGLAQCVQCLAGVLAPICDARDTLRLRQLTQLALQYEPNATSRLRDFVRMVGEKRVERPQAAPVRVMTVHKSKGLEFDAVFLPEIDGSLAKQSPMCVADVPHLGQPPVAMSRYISNKSWHFLSGQWQRAFGGHVAGEITEALCLLYVAMTRAKQALYLITPPAKDDTKSPAGLIHQSLGCETSMREGDELLYESGDPEWTTK</sequence>
<dbReference type="Gene3D" id="3.40.50.300">
    <property type="entry name" value="P-loop containing nucleotide triphosphate hydrolases"/>
    <property type="match status" value="4"/>
</dbReference>
<evidence type="ECO:0000259" key="12">
    <source>
        <dbReference type="PROSITE" id="PS51217"/>
    </source>
</evidence>
<gene>
    <name evidence="13" type="primary">pcrA_3</name>
    <name evidence="13" type="ORF">Pla52n_33910</name>
</gene>
<dbReference type="AlphaFoldDB" id="A0A5C6AS65"/>
<dbReference type="PANTHER" id="PTHR11070:SF2">
    <property type="entry name" value="ATP-DEPENDENT DNA HELICASE SRS2"/>
    <property type="match status" value="1"/>
</dbReference>
<dbReference type="GO" id="GO:0005829">
    <property type="term" value="C:cytosol"/>
    <property type="evidence" value="ECO:0007669"/>
    <property type="project" value="TreeGrafter"/>
</dbReference>
<comment type="catalytic activity">
    <reaction evidence="6">
        <text>Couples ATP hydrolysis with the unwinding of duplex DNA by translocating in the 3'-5' direction.</text>
        <dbReference type="EC" id="5.6.2.4"/>
    </reaction>
</comment>
<evidence type="ECO:0000313" key="14">
    <source>
        <dbReference type="Proteomes" id="UP000320176"/>
    </source>
</evidence>
<evidence type="ECO:0000259" key="11">
    <source>
        <dbReference type="PROSITE" id="PS51198"/>
    </source>
</evidence>
<dbReference type="GO" id="GO:0033202">
    <property type="term" value="C:DNA helicase complex"/>
    <property type="evidence" value="ECO:0007669"/>
    <property type="project" value="TreeGrafter"/>
</dbReference>
<dbReference type="Pfam" id="PF13361">
    <property type="entry name" value="UvrD_C"/>
    <property type="match status" value="1"/>
</dbReference>
<dbReference type="PROSITE" id="PS51217">
    <property type="entry name" value="UVRD_HELICASE_CTER"/>
    <property type="match status" value="1"/>
</dbReference>
<dbReference type="GO" id="GO:0003677">
    <property type="term" value="F:DNA binding"/>
    <property type="evidence" value="ECO:0007669"/>
    <property type="project" value="InterPro"/>
</dbReference>
<dbReference type="Proteomes" id="UP000320176">
    <property type="component" value="Unassembled WGS sequence"/>
</dbReference>
<dbReference type="RefSeq" id="WP_146520688.1">
    <property type="nucleotide sequence ID" value="NZ_CP151726.1"/>
</dbReference>
<dbReference type="InterPro" id="IPR014017">
    <property type="entry name" value="DNA_helicase_UvrD-like_C"/>
</dbReference>
<feature type="binding site" evidence="10">
    <location>
        <begin position="44"/>
        <end position="51"/>
    </location>
    <ligand>
        <name>ATP</name>
        <dbReference type="ChEBI" id="CHEBI:30616"/>
    </ligand>
</feature>
<keyword evidence="3 10" id="KW-0347">Helicase</keyword>
<keyword evidence="4 10" id="KW-0067">ATP-binding</keyword>
<dbReference type="GO" id="GO:0000725">
    <property type="term" value="P:recombinational repair"/>
    <property type="evidence" value="ECO:0007669"/>
    <property type="project" value="TreeGrafter"/>
</dbReference>
<protein>
    <recommendedName>
        <fullName evidence="7">DNA 3'-5' helicase</fullName>
        <ecNumber evidence="7">5.6.2.4</ecNumber>
    </recommendedName>
    <alternativeName>
        <fullName evidence="8">DNA 3'-5' helicase II</fullName>
    </alternativeName>
</protein>
<evidence type="ECO:0000256" key="4">
    <source>
        <dbReference type="ARBA" id="ARBA00022840"/>
    </source>
</evidence>
<evidence type="ECO:0000256" key="5">
    <source>
        <dbReference type="ARBA" id="ARBA00023235"/>
    </source>
</evidence>
<feature type="domain" description="UvrD-like helicase ATP-binding" evidence="11">
    <location>
        <begin position="23"/>
        <end position="474"/>
    </location>
</feature>
<evidence type="ECO:0000256" key="1">
    <source>
        <dbReference type="ARBA" id="ARBA00022741"/>
    </source>
</evidence>
<evidence type="ECO:0000256" key="2">
    <source>
        <dbReference type="ARBA" id="ARBA00022801"/>
    </source>
</evidence>
<dbReference type="GO" id="GO:0005524">
    <property type="term" value="F:ATP binding"/>
    <property type="evidence" value="ECO:0007669"/>
    <property type="project" value="UniProtKB-UniRule"/>
</dbReference>
<dbReference type="InterPro" id="IPR000212">
    <property type="entry name" value="DNA_helicase_UvrD/REP"/>
</dbReference>
<dbReference type="Pfam" id="PF00580">
    <property type="entry name" value="UvrD-helicase"/>
    <property type="match status" value="1"/>
</dbReference>
<evidence type="ECO:0000256" key="9">
    <source>
        <dbReference type="ARBA" id="ARBA00048988"/>
    </source>
</evidence>
<comment type="caution">
    <text evidence="13">The sequence shown here is derived from an EMBL/GenBank/DDBJ whole genome shotgun (WGS) entry which is preliminary data.</text>
</comment>
<dbReference type="EC" id="5.6.2.4" evidence="7"/>
<keyword evidence="14" id="KW-1185">Reference proteome</keyword>
<feature type="domain" description="UvrD-like helicase C-terminal" evidence="12">
    <location>
        <begin position="511"/>
        <end position="729"/>
    </location>
</feature>
<dbReference type="OrthoDB" id="9810135at2"/>
<reference evidence="13 14" key="1">
    <citation type="submission" date="2019-02" db="EMBL/GenBank/DDBJ databases">
        <title>Deep-cultivation of Planctomycetes and their phenomic and genomic characterization uncovers novel biology.</title>
        <authorList>
            <person name="Wiegand S."/>
            <person name="Jogler M."/>
            <person name="Boedeker C."/>
            <person name="Pinto D."/>
            <person name="Vollmers J."/>
            <person name="Rivas-Marin E."/>
            <person name="Kohn T."/>
            <person name="Peeters S.H."/>
            <person name="Heuer A."/>
            <person name="Rast P."/>
            <person name="Oberbeckmann S."/>
            <person name="Bunk B."/>
            <person name="Jeske O."/>
            <person name="Meyerdierks A."/>
            <person name="Storesund J.E."/>
            <person name="Kallscheuer N."/>
            <person name="Luecker S."/>
            <person name="Lage O.M."/>
            <person name="Pohl T."/>
            <person name="Merkel B.J."/>
            <person name="Hornburger P."/>
            <person name="Mueller R.-W."/>
            <person name="Bruemmer F."/>
            <person name="Labrenz M."/>
            <person name="Spormann A.M."/>
            <person name="Op Den Camp H."/>
            <person name="Overmann J."/>
            <person name="Amann R."/>
            <person name="Jetten M.S.M."/>
            <person name="Mascher T."/>
            <person name="Medema M.H."/>
            <person name="Devos D.P."/>
            <person name="Kaster A.-K."/>
            <person name="Ovreas L."/>
            <person name="Rohde M."/>
            <person name="Galperin M.Y."/>
            <person name="Jogler C."/>
        </authorList>
    </citation>
    <scope>NUCLEOTIDE SEQUENCE [LARGE SCALE GENOMIC DNA]</scope>
    <source>
        <strain evidence="13 14">Pla52n</strain>
    </source>
</reference>
<dbReference type="InterPro" id="IPR027417">
    <property type="entry name" value="P-loop_NTPase"/>
</dbReference>
<comment type="catalytic activity">
    <reaction evidence="9">
        <text>ATP + H2O = ADP + phosphate + H(+)</text>
        <dbReference type="Rhea" id="RHEA:13065"/>
        <dbReference type="ChEBI" id="CHEBI:15377"/>
        <dbReference type="ChEBI" id="CHEBI:15378"/>
        <dbReference type="ChEBI" id="CHEBI:30616"/>
        <dbReference type="ChEBI" id="CHEBI:43474"/>
        <dbReference type="ChEBI" id="CHEBI:456216"/>
        <dbReference type="EC" id="5.6.2.4"/>
    </reaction>
</comment>
<dbReference type="GO" id="GO:0043138">
    <property type="term" value="F:3'-5' DNA helicase activity"/>
    <property type="evidence" value="ECO:0007669"/>
    <property type="project" value="UniProtKB-EC"/>
</dbReference>
<keyword evidence="5" id="KW-0413">Isomerase</keyword>
<dbReference type="InterPro" id="IPR014016">
    <property type="entry name" value="UvrD-like_ATP-bd"/>
</dbReference>
<evidence type="ECO:0000313" key="13">
    <source>
        <dbReference type="EMBL" id="TWU02341.1"/>
    </source>
</evidence>
<evidence type="ECO:0000256" key="8">
    <source>
        <dbReference type="ARBA" id="ARBA00034923"/>
    </source>
</evidence>
<keyword evidence="1 10" id="KW-0547">Nucleotide-binding</keyword>
<dbReference type="GO" id="GO:0016887">
    <property type="term" value="F:ATP hydrolysis activity"/>
    <property type="evidence" value="ECO:0007669"/>
    <property type="project" value="RHEA"/>
</dbReference>
<evidence type="ECO:0000256" key="6">
    <source>
        <dbReference type="ARBA" id="ARBA00034617"/>
    </source>
</evidence>